<keyword evidence="2" id="KW-0472">Membrane</keyword>
<dbReference type="OrthoDB" id="41532at2759"/>
<dbReference type="Proteomes" id="UP000663880">
    <property type="component" value="Unassembled WGS sequence"/>
</dbReference>
<name>A0A821R9U2_9NEOP</name>
<evidence type="ECO:0000313" key="5">
    <source>
        <dbReference type="Proteomes" id="UP000663880"/>
    </source>
</evidence>
<dbReference type="CDD" id="cd04301">
    <property type="entry name" value="NAT_SF"/>
    <property type="match status" value="1"/>
</dbReference>
<organism evidence="4 5">
    <name type="scientific">Pieris macdunnoughi</name>
    <dbReference type="NCBI Taxonomy" id="345717"/>
    <lineage>
        <taxon>Eukaryota</taxon>
        <taxon>Metazoa</taxon>
        <taxon>Ecdysozoa</taxon>
        <taxon>Arthropoda</taxon>
        <taxon>Hexapoda</taxon>
        <taxon>Insecta</taxon>
        <taxon>Pterygota</taxon>
        <taxon>Neoptera</taxon>
        <taxon>Endopterygota</taxon>
        <taxon>Lepidoptera</taxon>
        <taxon>Glossata</taxon>
        <taxon>Ditrysia</taxon>
        <taxon>Papilionoidea</taxon>
        <taxon>Pieridae</taxon>
        <taxon>Pierinae</taxon>
        <taxon>Pieris</taxon>
    </lineage>
</organism>
<dbReference type="PROSITE" id="PS51186">
    <property type="entry name" value="GNAT"/>
    <property type="match status" value="1"/>
</dbReference>
<dbReference type="AlphaFoldDB" id="A0A821R9U2"/>
<proteinExistence type="predicted"/>
<evidence type="ECO:0000259" key="3">
    <source>
        <dbReference type="PROSITE" id="PS51186"/>
    </source>
</evidence>
<keyword evidence="1" id="KW-0808">Transferase</keyword>
<dbReference type="PANTHER" id="PTHR13947">
    <property type="entry name" value="GNAT FAMILY N-ACETYLTRANSFERASE"/>
    <property type="match status" value="1"/>
</dbReference>
<feature type="domain" description="N-acetyltransferase" evidence="3">
    <location>
        <begin position="90"/>
        <end position="239"/>
    </location>
</feature>
<dbReference type="GO" id="GO:0008080">
    <property type="term" value="F:N-acetyltransferase activity"/>
    <property type="evidence" value="ECO:0007669"/>
    <property type="project" value="InterPro"/>
</dbReference>
<dbReference type="Gene3D" id="3.40.630.30">
    <property type="match status" value="1"/>
</dbReference>
<dbReference type="InterPro" id="IPR016181">
    <property type="entry name" value="Acyl_CoA_acyltransferase"/>
</dbReference>
<dbReference type="InterPro" id="IPR000182">
    <property type="entry name" value="GNAT_dom"/>
</dbReference>
<reference evidence="4" key="1">
    <citation type="submission" date="2021-02" db="EMBL/GenBank/DDBJ databases">
        <authorList>
            <person name="Steward A R."/>
        </authorList>
    </citation>
    <scope>NUCLEOTIDE SEQUENCE</scope>
</reference>
<accession>A0A821R9U2</accession>
<dbReference type="SUPFAM" id="SSF55729">
    <property type="entry name" value="Acyl-CoA N-acyltransferases (Nat)"/>
    <property type="match status" value="1"/>
</dbReference>
<comment type="caution">
    <text evidence="4">The sequence shown here is derived from an EMBL/GenBank/DDBJ whole genome shotgun (WGS) entry which is preliminary data.</text>
</comment>
<keyword evidence="2" id="KW-0812">Transmembrane</keyword>
<gene>
    <name evidence="4" type="ORF">PMACD_LOCUS5907</name>
</gene>
<keyword evidence="5" id="KW-1185">Reference proteome</keyword>
<sequence>MPCEIIVRFARLKDLQKRRELVQNSYSINFWDAFLFFFFQELTLELCVLGAAVLFIFCGVSAAACAALLPAAAAVVAAAVLLYRYALALKHAQNVSRELYGLVAEAHGSLLPPGNNSLSTRIHLTENEDKSSLSAYHGHIVGTVSVLDFQGASASGWVEGLSVISEWRRHGVGTALTGAARRAAAVRGLQSLECALSHLQPSARRLLHSAGWECRGSYERRLAGAALTLPVLRLGTDLPLA</sequence>
<evidence type="ECO:0000313" key="4">
    <source>
        <dbReference type="EMBL" id="CAF4838406.1"/>
    </source>
</evidence>
<evidence type="ECO:0000256" key="1">
    <source>
        <dbReference type="ARBA" id="ARBA00022679"/>
    </source>
</evidence>
<feature type="transmembrane region" description="Helical" evidence="2">
    <location>
        <begin position="51"/>
        <end position="83"/>
    </location>
</feature>
<evidence type="ECO:0000256" key="2">
    <source>
        <dbReference type="SAM" id="Phobius"/>
    </source>
</evidence>
<dbReference type="InterPro" id="IPR050769">
    <property type="entry name" value="NAT_camello-type"/>
</dbReference>
<dbReference type="PANTHER" id="PTHR13947:SF37">
    <property type="entry name" value="LD18367P"/>
    <property type="match status" value="1"/>
</dbReference>
<protein>
    <recommendedName>
        <fullName evidence="3">N-acetyltransferase domain-containing protein</fullName>
    </recommendedName>
</protein>
<dbReference type="Pfam" id="PF00583">
    <property type="entry name" value="Acetyltransf_1"/>
    <property type="match status" value="1"/>
</dbReference>
<keyword evidence="2" id="KW-1133">Transmembrane helix</keyword>
<dbReference type="EMBL" id="CAJOBZ010000012">
    <property type="protein sequence ID" value="CAF4838406.1"/>
    <property type="molecule type" value="Genomic_DNA"/>
</dbReference>